<dbReference type="AlphaFoldDB" id="A0A372DPY2"/>
<dbReference type="PANTHER" id="PTHR34406:SF1">
    <property type="entry name" value="PROTEIN YCEI"/>
    <property type="match status" value="1"/>
</dbReference>
<dbReference type="SMART" id="SM00867">
    <property type="entry name" value="YceI"/>
    <property type="match status" value="1"/>
</dbReference>
<keyword evidence="4" id="KW-1185">Reference proteome</keyword>
<proteinExistence type="predicted"/>
<organism evidence="3 4">
    <name type="scientific">Cognatiluteimonas weifangensis</name>
    <dbReference type="NCBI Taxonomy" id="2303539"/>
    <lineage>
        <taxon>Bacteria</taxon>
        <taxon>Pseudomonadati</taxon>
        <taxon>Pseudomonadota</taxon>
        <taxon>Gammaproteobacteria</taxon>
        <taxon>Lysobacterales</taxon>
        <taxon>Lysobacteraceae</taxon>
        <taxon>Cognatiluteimonas</taxon>
    </lineage>
</organism>
<dbReference type="EMBL" id="QVPD01000003">
    <property type="protein sequence ID" value="RFP61631.1"/>
    <property type="molecule type" value="Genomic_DNA"/>
</dbReference>
<protein>
    <submittedName>
        <fullName evidence="3">Polyisoprenoid-binding protein</fullName>
    </submittedName>
</protein>
<dbReference type="Gene3D" id="2.40.128.110">
    <property type="entry name" value="Lipid/polyisoprenoid-binding, YceI-like"/>
    <property type="match status" value="1"/>
</dbReference>
<dbReference type="InterPro" id="IPR007372">
    <property type="entry name" value="Lipid/polyisoprenoid-bd_YceI"/>
</dbReference>
<reference evidence="3 4" key="1">
    <citation type="submission" date="2018-08" db="EMBL/GenBank/DDBJ databases">
        <title>Lysobacter weifangensis sp. nov., a new member of the family 'Xanthomonadaceae', isolated from soil in a farmland.</title>
        <authorList>
            <person name="Zhao H."/>
        </authorList>
    </citation>
    <scope>NUCLEOTIDE SEQUENCE [LARGE SCALE GENOMIC DNA]</scope>
    <source>
        <strain evidence="3 4">WF-2</strain>
    </source>
</reference>
<dbReference type="InterPro" id="IPR036761">
    <property type="entry name" value="TTHA0802/YceI-like_sf"/>
</dbReference>
<sequence length="197" mass="21437">MVAVSQRWRPVRWLGACCWGALLLAAATLAAAAEIDGAASHAGFSLQTRWGQTLQGRFPSVRGEVDTLADGRRRVRLELATGDVEILGHPGYTRFTRGQGFFAAARWPQVEFLSDPYPPALLQHGGTLGGSLRIRGIARHTVFLIEPATCARPGRDCDVVAGGRIRRSDFDMGRWRVAISEEVAFALRIRLRADGGA</sequence>
<dbReference type="Pfam" id="PF04264">
    <property type="entry name" value="YceI"/>
    <property type="match status" value="1"/>
</dbReference>
<feature type="chain" id="PRO_5016943598" evidence="1">
    <location>
        <begin position="33"/>
        <end position="197"/>
    </location>
</feature>
<feature type="domain" description="Lipid/polyisoprenoid-binding YceI-like" evidence="2">
    <location>
        <begin position="32"/>
        <end position="192"/>
    </location>
</feature>
<evidence type="ECO:0000313" key="3">
    <source>
        <dbReference type="EMBL" id="RFP61631.1"/>
    </source>
</evidence>
<accession>A0A372DPY2</accession>
<keyword evidence="1" id="KW-0732">Signal</keyword>
<evidence type="ECO:0000256" key="1">
    <source>
        <dbReference type="SAM" id="SignalP"/>
    </source>
</evidence>
<evidence type="ECO:0000259" key="2">
    <source>
        <dbReference type="SMART" id="SM00867"/>
    </source>
</evidence>
<dbReference type="SUPFAM" id="SSF101874">
    <property type="entry name" value="YceI-like"/>
    <property type="match status" value="1"/>
</dbReference>
<feature type="signal peptide" evidence="1">
    <location>
        <begin position="1"/>
        <end position="32"/>
    </location>
</feature>
<dbReference type="Proteomes" id="UP000262917">
    <property type="component" value="Unassembled WGS sequence"/>
</dbReference>
<evidence type="ECO:0000313" key="4">
    <source>
        <dbReference type="Proteomes" id="UP000262917"/>
    </source>
</evidence>
<dbReference type="PANTHER" id="PTHR34406">
    <property type="entry name" value="PROTEIN YCEI"/>
    <property type="match status" value="1"/>
</dbReference>
<name>A0A372DPY2_9GAMM</name>
<comment type="caution">
    <text evidence="3">The sequence shown here is derived from an EMBL/GenBank/DDBJ whole genome shotgun (WGS) entry which is preliminary data.</text>
</comment>
<gene>
    <name evidence="3" type="ORF">D0Y53_03935</name>
</gene>